<sequence>MPFITNKTTQEHVDIHYKDYGNGQPVILIHGWPLSHQAWEGQISAIVAAGYRCIAYDRRGFGISSAPWDSFDYSTLASDLNTLITDLKLEKAVLVGFSMGGGEVIRYLTDFGTDKIDKIALIASIIPLVKKKEDNPEGVPEDGLNAIMDALQTDRVGFLKDFHKNFYNFDDNKGDRISAAQLDYDFTIASFASPRATLQTARAWANTDFRPELKNVTVPALIVHGDSDNIVPIETSGNQAAKGIKNNTYKVLKNAPHGLNVTHRKELNTILLDFLKQ</sequence>
<evidence type="ECO:0000313" key="3">
    <source>
        <dbReference type="EMBL" id="TYB76707.1"/>
    </source>
</evidence>
<dbReference type="PRINTS" id="PR00412">
    <property type="entry name" value="EPOXHYDRLASE"/>
</dbReference>
<dbReference type="AlphaFoldDB" id="A0A8H2QM49"/>
<keyword evidence="3" id="KW-0378">Hydrolase</keyword>
<dbReference type="InterPro" id="IPR000639">
    <property type="entry name" value="Epox_hydrolase-like"/>
</dbReference>
<accession>A0A8H2QM49</accession>
<gene>
    <name evidence="3" type="ORF">ES676_05010</name>
</gene>
<protein>
    <submittedName>
        <fullName evidence="3">Alpha/beta hydrolase</fullName>
    </submittedName>
</protein>
<dbReference type="Gene3D" id="3.40.50.1820">
    <property type="entry name" value="alpha/beta hydrolase"/>
    <property type="match status" value="1"/>
</dbReference>
<dbReference type="EMBL" id="VSKM01000004">
    <property type="protein sequence ID" value="TYB76707.1"/>
    <property type="molecule type" value="Genomic_DNA"/>
</dbReference>
<feature type="domain" description="AB hydrolase-1" evidence="2">
    <location>
        <begin position="25"/>
        <end position="261"/>
    </location>
</feature>
<evidence type="ECO:0000313" key="4">
    <source>
        <dbReference type="Proteomes" id="UP000323324"/>
    </source>
</evidence>
<dbReference type="PANTHER" id="PTHR43433">
    <property type="entry name" value="HYDROLASE, ALPHA/BETA FOLD FAMILY PROTEIN"/>
    <property type="match status" value="1"/>
</dbReference>
<comment type="similarity">
    <text evidence="1">Belongs to the AB hydrolase superfamily. Bacterial non-heme haloperoxidase / perhydrolase family.</text>
</comment>
<dbReference type="PANTHER" id="PTHR43433:SF4">
    <property type="entry name" value="NON-HEME CHLOROPEROXIDASE-RELATED"/>
    <property type="match status" value="1"/>
</dbReference>
<name>A0A8H2QM49_9FLAO</name>
<dbReference type="PRINTS" id="PR00111">
    <property type="entry name" value="ABHYDROLASE"/>
</dbReference>
<comment type="caution">
    <text evidence="3">The sequence shown here is derived from an EMBL/GenBank/DDBJ whole genome shotgun (WGS) entry which is preliminary data.</text>
</comment>
<evidence type="ECO:0000259" key="2">
    <source>
        <dbReference type="Pfam" id="PF00561"/>
    </source>
</evidence>
<dbReference type="RefSeq" id="WP_148368989.1">
    <property type="nucleotide sequence ID" value="NZ_VSKM01000004.1"/>
</dbReference>
<proteinExistence type="inferred from homology"/>
<evidence type="ECO:0000256" key="1">
    <source>
        <dbReference type="ARBA" id="ARBA00038128"/>
    </source>
</evidence>
<dbReference type="GO" id="GO:0016787">
    <property type="term" value="F:hydrolase activity"/>
    <property type="evidence" value="ECO:0007669"/>
    <property type="project" value="UniProtKB-KW"/>
</dbReference>
<dbReference type="InterPro" id="IPR000073">
    <property type="entry name" value="AB_hydrolase_1"/>
</dbReference>
<dbReference type="InterPro" id="IPR029058">
    <property type="entry name" value="AB_hydrolase_fold"/>
</dbReference>
<organism evidence="3 4">
    <name type="scientific">Bizionia saleffrena</name>
    <dbReference type="NCBI Taxonomy" id="291189"/>
    <lineage>
        <taxon>Bacteria</taxon>
        <taxon>Pseudomonadati</taxon>
        <taxon>Bacteroidota</taxon>
        <taxon>Flavobacteriia</taxon>
        <taxon>Flavobacteriales</taxon>
        <taxon>Flavobacteriaceae</taxon>
        <taxon>Bizionia</taxon>
    </lineage>
</organism>
<dbReference type="FunFam" id="3.40.50.1820:FF:000205">
    <property type="entry name" value="Non-haem bromoperoxidase BPO-A2"/>
    <property type="match status" value="1"/>
</dbReference>
<keyword evidence="4" id="KW-1185">Reference proteome</keyword>
<reference evidence="3 4" key="1">
    <citation type="submission" date="2019-08" db="EMBL/GenBank/DDBJ databases">
        <title>Genomes of Antarctic Bizionia species.</title>
        <authorList>
            <person name="Bowman J.P."/>
        </authorList>
    </citation>
    <scope>NUCLEOTIDE SEQUENCE [LARGE SCALE GENOMIC DNA]</scope>
    <source>
        <strain evidence="3 4">HFD</strain>
    </source>
</reference>
<dbReference type="InterPro" id="IPR050471">
    <property type="entry name" value="AB_hydrolase"/>
</dbReference>
<dbReference type="SUPFAM" id="SSF53474">
    <property type="entry name" value="alpha/beta-Hydrolases"/>
    <property type="match status" value="1"/>
</dbReference>
<dbReference type="Pfam" id="PF00561">
    <property type="entry name" value="Abhydrolase_1"/>
    <property type="match status" value="1"/>
</dbReference>
<dbReference type="Proteomes" id="UP000323324">
    <property type="component" value="Unassembled WGS sequence"/>
</dbReference>